<evidence type="ECO:0000313" key="2">
    <source>
        <dbReference type="EMBL" id="REH40504.1"/>
    </source>
</evidence>
<dbReference type="EMBL" id="QUNR01000001">
    <property type="protein sequence ID" value="REH40504.1"/>
    <property type="molecule type" value="Genomic_DNA"/>
</dbReference>
<keyword evidence="3" id="KW-1185">Reference proteome</keyword>
<evidence type="ECO:0000313" key="3">
    <source>
        <dbReference type="Proteomes" id="UP000256774"/>
    </source>
</evidence>
<reference evidence="2 3" key="1">
    <citation type="submission" date="2018-08" db="EMBL/GenBank/DDBJ databases">
        <title>Genomic Encyclopedia of Type Strains, Phase IV (KMG-IV): sequencing the most valuable type-strain genomes for metagenomic binning, comparative biology and taxonomic classification.</title>
        <authorList>
            <person name="Goeker M."/>
        </authorList>
    </citation>
    <scope>NUCLEOTIDE SEQUENCE [LARGE SCALE GENOMIC DNA]</scope>
    <source>
        <strain evidence="2 3">DSM 26022</strain>
    </source>
</reference>
<protein>
    <recommendedName>
        <fullName evidence="4">Alginate export domain-containing protein</fullName>
    </recommendedName>
</protein>
<dbReference type="Proteomes" id="UP000256774">
    <property type="component" value="Unassembled WGS sequence"/>
</dbReference>
<dbReference type="RefSeq" id="WP_116207533.1">
    <property type="nucleotide sequence ID" value="NZ_QUNR01000001.1"/>
</dbReference>
<gene>
    <name evidence="2" type="ORF">DFR26_0705</name>
</gene>
<keyword evidence="1" id="KW-0732">Signal</keyword>
<dbReference type="AlphaFoldDB" id="A0A3E0HA28"/>
<comment type="caution">
    <text evidence="2">The sequence shown here is derived from an EMBL/GenBank/DDBJ whole genome shotgun (WGS) entry which is preliminary data.</text>
</comment>
<evidence type="ECO:0000256" key="1">
    <source>
        <dbReference type="SAM" id="SignalP"/>
    </source>
</evidence>
<feature type="chain" id="PRO_5017799540" description="Alginate export domain-containing protein" evidence="1">
    <location>
        <begin position="20"/>
        <end position="329"/>
    </location>
</feature>
<organism evidence="2 3">
    <name type="scientific">Paraperlucidibaca baekdonensis</name>
    <dbReference type="NCBI Taxonomy" id="748120"/>
    <lineage>
        <taxon>Bacteria</taxon>
        <taxon>Pseudomonadati</taxon>
        <taxon>Pseudomonadota</taxon>
        <taxon>Gammaproteobacteria</taxon>
        <taxon>Moraxellales</taxon>
        <taxon>Moraxellaceae</taxon>
        <taxon>Paraperlucidibaca</taxon>
    </lineage>
</organism>
<proteinExistence type="predicted"/>
<dbReference type="OrthoDB" id="6646492at2"/>
<sequence>MCRKYLAVVLLALCTPLMASDFSPTAEPCIARDNAGDLLGWADYPHCLIELRAQSSVRWFDEWLGHPELDDNASVALRAVSEFIIDDHGDLTASLRLRAQVALPRINKRLSLILEDESRESGTLRSIPSVNESALALRWLVLNLERMRIETDAGVRSGPDLFVRGRFANSVALSADDQLRVAQSLRYGAKERLRAINTIDYSHALQNDSVFTLYHQLDYQQDNQDDGAFWSRGAVFGRALSANSSAAIGAAQEGVSDAWQERSRYVWLRYRQQFLRDWLFYEIEPRLTQTRARDWDTLPSFTLRLEVHFGHQRREKPARVAFFPDQDER</sequence>
<feature type="signal peptide" evidence="1">
    <location>
        <begin position="1"/>
        <end position="19"/>
    </location>
</feature>
<name>A0A3E0HA28_9GAMM</name>
<evidence type="ECO:0008006" key="4">
    <source>
        <dbReference type="Google" id="ProtNLM"/>
    </source>
</evidence>
<accession>A0A3E0HA28</accession>